<dbReference type="InterPro" id="IPR009351">
    <property type="entry name" value="AlkZ-like"/>
</dbReference>
<accession>A0A919LA13</accession>
<feature type="compositionally biased region" description="Pro residues" evidence="1">
    <location>
        <begin position="324"/>
        <end position="335"/>
    </location>
</feature>
<evidence type="ECO:0000313" key="3">
    <source>
        <dbReference type="EMBL" id="GHI84903.1"/>
    </source>
</evidence>
<proteinExistence type="predicted"/>
<evidence type="ECO:0000256" key="1">
    <source>
        <dbReference type="SAM" id="MobiDB-lite"/>
    </source>
</evidence>
<feature type="compositionally biased region" description="Low complexity" evidence="1">
    <location>
        <begin position="336"/>
        <end position="346"/>
    </location>
</feature>
<protein>
    <submittedName>
        <fullName evidence="3">Uncharacterized protein</fullName>
    </submittedName>
</protein>
<dbReference type="EMBL" id="BNEE01000006">
    <property type="protein sequence ID" value="GHI84903.1"/>
    <property type="molecule type" value="Genomic_DNA"/>
</dbReference>
<name>A0A919LA13_9ACTN</name>
<keyword evidence="2" id="KW-0472">Membrane</keyword>
<sequence>MEEFRHVPAGRLLAGAERDRDLSERNPAAETAGEFMVWSGELASTRRAGGQRLFDLAERSIPAEFLNDGLTDDECLTRLPSHAGTVLGVATADDLADYLRFPAAVAARLLPATGLTGYTGLTRLTGLQTFELDPVGRITSVDASQWTERYAYDEVGNQTEVSWPAAHPGHEATGSRAYSGTSITRAGRVRYEHDALGRTTLRQRTRLSRKPETWSVFRCAAVRWAGCGSAADERMAVPAVVLATLFVPPFGAALAFMARWDKAGRAVTVVLASVWFMLLPAAVSSGQMPVQDDAKPQVQPVVTVTVTAAPSPPPAPVVSSTPPVASPSPPTPPAPTASALASAAAVAPPPAERPPLPRPAAADDGKTPSRADAPAITRPSSSGGSSSSSGSGGGVSYRNCSAAPEAGAAPIRRGDAGMDRTSTVTATASPASNPEMVTDGRAPRR</sequence>
<comment type="caution">
    <text evidence="3">The sequence shown here is derived from an EMBL/GenBank/DDBJ whole genome shotgun (WGS) entry which is preliminary data.</text>
</comment>
<organism evidence="3 4">
    <name type="scientific">Streptomyces xanthophaeus</name>
    <dbReference type="NCBI Taxonomy" id="67385"/>
    <lineage>
        <taxon>Bacteria</taxon>
        <taxon>Bacillati</taxon>
        <taxon>Actinomycetota</taxon>
        <taxon>Actinomycetes</taxon>
        <taxon>Kitasatosporales</taxon>
        <taxon>Streptomycetaceae</taxon>
        <taxon>Streptomyces</taxon>
    </lineage>
</organism>
<feature type="transmembrane region" description="Helical" evidence="2">
    <location>
        <begin position="235"/>
        <end position="256"/>
    </location>
</feature>
<evidence type="ECO:0000313" key="4">
    <source>
        <dbReference type="Proteomes" id="UP000600026"/>
    </source>
</evidence>
<keyword evidence="2" id="KW-1133">Transmembrane helix</keyword>
<dbReference type="Gene3D" id="2.180.10.10">
    <property type="entry name" value="RHS repeat-associated core"/>
    <property type="match status" value="1"/>
</dbReference>
<evidence type="ECO:0000256" key="2">
    <source>
        <dbReference type="SAM" id="Phobius"/>
    </source>
</evidence>
<dbReference type="Pfam" id="PF06224">
    <property type="entry name" value="AlkZ-like"/>
    <property type="match status" value="1"/>
</dbReference>
<dbReference type="Proteomes" id="UP000600026">
    <property type="component" value="Unassembled WGS sequence"/>
</dbReference>
<keyword evidence="2" id="KW-0812">Transmembrane</keyword>
<feature type="region of interest" description="Disordered" evidence="1">
    <location>
        <begin position="309"/>
        <end position="445"/>
    </location>
</feature>
<gene>
    <name evidence="3" type="ORF">Sxan_22670</name>
</gene>
<feature type="compositionally biased region" description="Pro residues" evidence="1">
    <location>
        <begin position="347"/>
        <end position="358"/>
    </location>
</feature>
<dbReference type="AlphaFoldDB" id="A0A919LA13"/>
<feature type="transmembrane region" description="Helical" evidence="2">
    <location>
        <begin position="263"/>
        <end position="283"/>
    </location>
</feature>
<feature type="compositionally biased region" description="Low complexity" evidence="1">
    <location>
        <begin position="421"/>
        <end position="432"/>
    </location>
</feature>
<reference evidence="3" key="1">
    <citation type="submission" date="2020-09" db="EMBL/GenBank/DDBJ databases">
        <title>Whole genome shotgun sequence of Streptomyces xanthophaeus NBRC 12829.</title>
        <authorList>
            <person name="Komaki H."/>
            <person name="Tamura T."/>
        </authorList>
    </citation>
    <scope>NUCLEOTIDE SEQUENCE</scope>
    <source>
        <strain evidence="3">NBRC 12829</strain>
    </source>
</reference>
<feature type="compositionally biased region" description="Low complexity" evidence="1">
    <location>
        <begin position="380"/>
        <end position="389"/>
    </location>
</feature>
<keyword evidence="4" id="KW-1185">Reference proteome</keyword>